<feature type="repeat" description="ANK" evidence="3">
    <location>
        <begin position="729"/>
        <end position="761"/>
    </location>
</feature>
<dbReference type="PROSITE" id="PS50297">
    <property type="entry name" value="ANK_REP_REGION"/>
    <property type="match status" value="5"/>
</dbReference>
<dbReference type="Gene3D" id="1.25.40.20">
    <property type="entry name" value="Ankyrin repeat-containing domain"/>
    <property type="match status" value="8"/>
</dbReference>
<feature type="repeat" description="ANK" evidence="3">
    <location>
        <begin position="1557"/>
        <end position="1592"/>
    </location>
</feature>
<evidence type="ECO:0000256" key="2">
    <source>
        <dbReference type="ARBA" id="ARBA00023043"/>
    </source>
</evidence>
<name>A0A8H4TAC1_9HYPO</name>
<dbReference type="EMBL" id="JABEXW010000819">
    <property type="protein sequence ID" value="KAF4954253.1"/>
    <property type="molecule type" value="Genomic_DNA"/>
</dbReference>
<reference evidence="7" key="1">
    <citation type="journal article" date="2020" name="BMC Genomics">
        <title>Correction to: Identification and distribution of gene clusters required for synthesis of sphingolipid metabolism inhibitors in diverse species of the filamentous fungus Fusarium.</title>
        <authorList>
            <person name="Kim H.S."/>
            <person name="Lohmar J.M."/>
            <person name="Busman M."/>
            <person name="Brown D.W."/>
            <person name="Naumann T.A."/>
            <person name="Divon H.H."/>
            <person name="Lysoe E."/>
            <person name="Uhlig S."/>
            <person name="Proctor R.H."/>
        </authorList>
    </citation>
    <scope>NUCLEOTIDE SEQUENCE</scope>
    <source>
        <strain evidence="7">NRRL 20472</strain>
    </source>
</reference>
<dbReference type="Pfam" id="PF13637">
    <property type="entry name" value="Ank_4"/>
    <property type="match status" value="1"/>
</dbReference>
<dbReference type="Pfam" id="PF24883">
    <property type="entry name" value="NPHP3_N"/>
    <property type="match status" value="1"/>
</dbReference>
<reference evidence="7" key="2">
    <citation type="submission" date="2020-05" db="EMBL/GenBank/DDBJ databases">
        <authorList>
            <person name="Kim H.-S."/>
            <person name="Proctor R.H."/>
            <person name="Brown D.W."/>
        </authorList>
    </citation>
    <scope>NUCLEOTIDE SEQUENCE</scope>
    <source>
        <strain evidence="7">NRRL 20472</strain>
    </source>
</reference>
<evidence type="ECO:0000256" key="3">
    <source>
        <dbReference type="PROSITE-ProRule" id="PRU00023"/>
    </source>
</evidence>
<keyword evidence="8" id="KW-1185">Reference proteome</keyword>
<feature type="repeat" description="ANK" evidence="3">
    <location>
        <begin position="1665"/>
        <end position="1697"/>
    </location>
</feature>
<accession>A0A8H4TAC1</accession>
<dbReference type="SMART" id="SM00248">
    <property type="entry name" value="ANK"/>
    <property type="match status" value="26"/>
</dbReference>
<evidence type="ECO:0000259" key="5">
    <source>
        <dbReference type="Pfam" id="PF22939"/>
    </source>
</evidence>
<feature type="repeat" description="ANK" evidence="3">
    <location>
        <begin position="1875"/>
        <end position="1907"/>
    </location>
</feature>
<comment type="caution">
    <text evidence="7">The sequence shown here is derived from an EMBL/GenBank/DDBJ whole genome shotgun (WGS) entry which is preliminary data.</text>
</comment>
<evidence type="ECO:0008006" key="9">
    <source>
        <dbReference type="Google" id="ProtNLM"/>
    </source>
</evidence>
<dbReference type="PANTHER" id="PTHR24198:SF165">
    <property type="entry name" value="ANKYRIN REPEAT-CONTAINING PROTEIN-RELATED"/>
    <property type="match status" value="1"/>
</dbReference>
<evidence type="ECO:0000259" key="6">
    <source>
        <dbReference type="Pfam" id="PF24883"/>
    </source>
</evidence>
<keyword evidence="2 3" id="KW-0040">ANK repeat</keyword>
<protein>
    <recommendedName>
        <fullName evidence="9">NACHT domain-containing protein</fullName>
    </recommendedName>
</protein>
<dbReference type="SUPFAM" id="SSF48403">
    <property type="entry name" value="Ankyrin repeat"/>
    <property type="match status" value="5"/>
</dbReference>
<evidence type="ECO:0000313" key="7">
    <source>
        <dbReference type="EMBL" id="KAF4954253.1"/>
    </source>
</evidence>
<evidence type="ECO:0000256" key="1">
    <source>
        <dbReference type="ARBA" id="ARBA00022737"/>
    </source>
</evidence>
<proteinExistence type="predicted"/>
<gene>
    <name evidence="7" type="ORF">FSARC_12190</name>
</gene>
<feature type="repeat" description="ANK" evidence="3">
    <location>
        <begin position="1593"/>
        <end position="1636"/>
    </location>
</feature>
<feature type="domain" description="GPI inositol-deacylase winged helix" evidence="5">
    <location>
        <begin position="334"/>
        <end position="404"/>
    </location>
</feature>
<dbReference type="Pfam" id="PF22939">
    <property type="entry name" value="WHD_GPIID"/>
    <property type="match status" value="1"/>
</dbReference>
<dbReference type="Pfam" id="PF00023">
    <property type="entry name" value="Ank"/>
    <property type="match status" value="1"/>
</dbReference>
<dbReference type="InterPro" id="IPR054471">
    <property type="entry name" value="GPIID_WHD"/>
</dbReference>
<dbReference type="Pfam" id="PF12796">
    <property type="entry name" value="Ank_2"/>
    <property type="match status" value="4"/>
</dbReference>
<feature type="repeat" description="ANK" evidence="3">
    <location>
        <begin position="587"/>
        <end position="619"/>
    </location>
</feature>
<feature type="domain" description="Nephrocystin 3-like N-terminal" evidence="6">
    <location>
        <begin position="55"/>
        <end position="213"/>
    </location>
</feature>
<dbReference type="OrthoDB" id="21416at2759"/>
<evidence type="ECO:0000313" key="8">
    <source>
        <dbReference type="Proteomes" id="UP000622797"/>
    </source>
</evidence>
<dbReference type="InterPro" id="IPR002110">
    <property type="entry name" value="Ankyrin_rpt"/>
</dbReference>
<dbReference type="InterPro" id="IPR056884">
    <property type="entry name" value="NPHP3-like_N"/>
</dbReference>
<organism evidence="7 8">
    <name type="scientific">Fusarium sarcochroum</name>
    <dbReference type="NCBI Taxonomy" id="1208366"/>
    <lineage>
        <taxon>Eukaryota</taxon>
        <taxon>Fungi</taxon>
        <taxon>Dikarya</taxon>
        <taxon>Ascomycota</taxon>
        <taxon>Pezizomycotina</taxon>
        <taxon>Sordariomycetes</taxon>
        <taxon>Hypocreomycetidae</taxon>
        <taxon>Hypocreales</taxon>
        <taxon>Nectriaceae</taxon>
        <taxon>Fusarium</taxon>
        <taxon>Fusarium lateritium species complex</taxon>
    </lineage>
</organism>
<sequence>MPRSANTADEYDFVDHEETASSPEVVAQLRDWLQPTDYLADSGEYRRHLSSQAPGTGLWLCETDEYRKWHDSPDHGSLWIKGVPGAGKSVMAASLIQHIRSTENCPVLFFFFRDIVAANFSPRALIQDWLAQLLPYSPKLQFALQPRLKTSLEETSDNDLIQLFLDGVSCVPKLYCVGDALDEMSTDNKPFLEKLNSLATHRPRSLKLLMTSRPKQYLQSTLRDSSIVHISLQQRLVDTDIISYLNHRFEMTPKSDHYRQLKQEVINMVARKSEGLFLYAKLTMDQVEAALEIDNPVDIKALEDSLPVGLEQTYTSMLAKQRGEPGVTTDVQVLILEAVTHASRPLRLNELASLLGCIRPDLTESSRFKALISTCCGPLIEILEDETLQVIHHSFTEFLRGDTRSVPATDGGSAFPLIDSQQAHKHMAINCLQYLQSGSLMLESEKSDTAAIDPSVTFKPPRHHMDNHTRYFRREYLGIEDAYDPFEYRDARLQYPFLSYAVENWSYHASFYDVVDDEFFEAITDFLKPDSISFLRWLVLQWGSTSTDKGNSDGIPTALHLAAFAGLSELALRLLQEGASVSALDAQERIPLHWAASNGHDKLASLLIQYGSDPDAADGRGLKPIHLAALKNYAAVVTVLLKAGVKPNSRKTKEEHVGYHLCGEKRTKGECSILYVSKAGHTETVVAMIPFCKEKLLQQLLCECCRFNRTDAVLALLDKSTVSANATYRQATALYFSCKVANLKCVEALIKRGADVKKTSRWKPRRPMCGGYNQEMEMVAPIHELVSHWNDENNSSSRAILRLLVQAGADLEQPDGSKNTALLVAAGVSNWYIHHSICIPALKALLEEGANAKVIEQEEKNTVLHLVANQTRDLEVIRLLVEHGCDPNQTNDNRETPLLYSLYSKGSYSTWPGDEGTEEIVKFFIDQGVDPCLPDKIGRTAVYRAMELTDDSFKLLLSRCEDVAEKRRCWFALSSTNPIEKFIQCLELLLAEGIDIDTRRQDDGRTLYLCCVNDDKRIHILREHGANTDVCDSKGNNALHISCRSSPWSNDRLKDFVTRGIDPLARNDKGDTLLHIVVSWYDAMPKSAEFVQWLVSLGIPVNAANKNGDTALHVYQTRGHLGNTLTGSSRIPFIQVLNTRGEVDFNIRDNDGLAPIHLAAMRSEIELANLVDAGADLNFLTSDSQHVLHLACRARKASIVGQILELSMTIDVDLDQQDSFKRTPLFYACSSGEPESVAFLKKYGAGGHHIASDGSTLLHACADVGTEQNMWNARGRRSSWLRGPGVDTLRPETSSEGRGRPWYQARYSTPKLTTRKESSSAVGTIVRLLMDYDIDLTSLDRHNYTALDLALFNKNANFAEVFTQDEELFAQATKHLETLKDTGDKAEAMRRSIRTELLLMQPKSCWDTLREDEDTFKDLLDKPDRYLGLLTIGDTAKLIDQSFEAAPLEKQTYNLLSQLMQPSLHQQINHLAVIEKAPALVKYYNSYESVKARFEKERVEKKYHSKPCMTSLGIVCSQKVSNLLTLKFLVEKLQIDVNARFATHHGDTSGTKHEIVPGGTALHVLASADYYWQVEGLRILLDHGSDVNAIDENGKTPLHIAAVGSQHQDREFEGFWRLTAVKILLDHGADPNILDDKGMSPLHMASAAPEVTKELMKRGADETVGARNPLFLAIFDQNLGTLEALLDHGVSVDSVDEKRHSRDLHQQLKKPRRLYALLCAAYNEKTNTSLEDTLPLLRTLFERGANLYLPLNDDETLIHFLFEFPEYKTVNVLLEEPCASLVDFNRRDQRGRTVLMAACDWHGSLPGYNYGHEEKPSSGPPCRMLDLGADPTLVDDEGKTALHHLLDNPGLPDEVLVQFIDRPEVTPTLFLKDKKGYSPLHYALRLLRPGVCEILISKGADLFEPDPKGRTALHCIAEQCIRARRKRRCPHRLKIKQAEEFFQQGVHLWQRYLAQGGSINSVDKEGNTPLHAYLSSEDRTDSRSEIGNCHIDHYDKLFPEDSDVDVLAVNHAGETALHMIAGKEGLFSPEEGHDKNLFVMMMDKGVDPLREDVKGRSALDVASACEKHDIVGLLGRK</sequence>
<feature type="region of interest" description="Disordered" evidence="4">
    <location>
        <begin position="1282"/>
        <end position="1301"/>
    </location>
</feature>
<feature type="repeat" description="ANK" evidence="3">
    <location>
        <begin position="620"/>
        <end position="652"/>
    </location>
</feature>
<dbReference type="Gene3D" id="3.40.50.300">
    <property type="entry name" value="P-loop containing nucleotide triphosphate hydrolases"/>
    <property type="match status" value="1"/>
</dbReference>
<dbReference type="SUPFAM" id="SSF52540">
    <property type="entry name" value="P-loop containing nucleoside triphosphate hydrolases"/>
    <property type="match status" value="1"/>
</dbReference>
<dbReference type="InterPro" id="IPR027417">
    <property type="entry name" value="P-loop_NTPase"/>
</dbReference>
<feature type="compositionally biased region" description="Basic and acidic residues" evidence="4">
    <location>
        <begin position="1289"/>
        <end position="1299"/>
    </location>
</feature>
<evidence type="ECO:0000256" key="4">
    <source>
        <dbReference type="SAM" id="MobiDB-lite"/>
    </source>
</evidence>
<dbReference type="PANTHER" id="PTHR24198">
    <property type="entry name" value="ANKYRIN REPEAT AND PROTEIN KINASE DOMAIN-CONTAINING PROTEIN"/>
    <property type="match status" value="1"/>
</dbReference>
<dbReference type="Proteomes" id="UP000622797">
    <property type="component" value="Unassembled WGS sequence"/>
</dbReference>
<keyword evidence="1" id="KW-0677">Repeat</keyword>
<feature type="repeat" description="ANK" evidence="3">
    <location>
        <begin position="557"/>
        <end position="586"/>
    </location>
</feature>
<feature type="repeat" description="ANK" evidence="3">
    <location>
        <begin position="859"/>
        <end position="892"/>
    </location>
</feature>
<dbReference type="PROSITE" id="PS50088">
    <property type="entry name" value="ANK_REPEAT"/>
    <property type="match status" value="9"/>
</dbReference>
<dbReference type="InterPro" id="IPR036770">
    <property type="entry name" value="Ankyrin_rpt-contain_sf"/>
</dbReference>